<dbReference type="PANTHER" id="PTHR48100">
    <property type="entry name" value="BROAD-SPECIFICITY PHOSPHATASE YOR283W-RELATED"/>
    <property type="match status" value="1"/>
</dbReference>
<feature type="active site" description="Proton donor/acceptor" evidence="1">
    <location>
        <position position="86"/>
    </location>
</feature>
<evidence type="ECO:0000256" key="1">
    <source>
        <dbReference type="PIRSR" id="PIRSR613078-1"/>
    </source>
</evidence>
<evidence type="ECO:0000313" key="3">
    <source>
        <dbReference type="EMBL" id="OGH68351.1"/>
    </source>
</evidence>
<sequence>MIYFVRHGQSEANKIGLFAGQRENSALTLQGKEQAKIAAQNIQSEIPRVDRIVYSPLQRTLETATIIAEKIGFNPDAIQIDHRVIEYDMGSLTGTPFHNISSITLTSAQGAENPKQFYNRVYSCLKELSKLQETILIVSHAGVGRMVETIKNNTAAELFYDLPAYPNGSIIKIDLSI</sequence>
<name>A0A1F6M9Q5_9BACT</name>
<dbReference type="PANTHER" id="PTHR48100:SF1">
    <property type="entry name" value="HISTIDINE PHOSPHATASE FAMILY PROTEIN-RELATED"/>
    <property type="match status" value="1"/>
</dbReference>
<dbReference type="EMBL" id="MFQA01000046">
    <property type="protein sequence ID" value="OGH68351.1"/>
    <property type="molecule type" value="Genomic_DNA"/>
</dbReference>
<dbReference type="Pfam" id="PF00300">
    <property type="entry name" value="His_Phos_1"/>
    <property type="match status" value="1"/>
</dbReference>
<dbReference type="Proteomes" id="UP000176413">
    <property type="component" value="Unassembled WGS sequence"/>
</dbReference>
<protein>
    <recommendedName>
        <fullName evidence="5">Phosphoglycerate mutase</fullName>
    </recommendedName>
</protein>
<dbReference type="CDD" id="cd07067">
    <property type="entry name" value="HP_PGM_like"/>
    <property type="match status" value="1"/>
</dbReference>
<dbReference type="SUPFAM" id="SSF53254">
    <property type="entry name" value="Phosphoglycerate mutase-like"/>
    <property type="match status" value="1"/>
</dbReference>
<dbReference type="InterPro" id="IPR013078">
    <property type="entry name" value="His_Pase_superF_clade-1"/>
</dbReference>
<evidence type="ECO:0000256" key="2">
    <source>
        <dbReference type="PIRSR" id="PIRSR613078-2"/>
    </source>
</evidence>
<dbReference type="SMART" id="SM00855">
    <property type="entry name" value="PGAM"/>
    <property type="match status" value="1"/>
</dbReference>
<dbReference type="InterPro" id="IPR050275">
    <property type="entry name" value="PGM_Phosphatase"/>
</dbReference>
<feature type="binding site" evidence="2">
    <location>
        <position position="59"/>
    </location>
    <ligand>
        <name>substrate</name>
    </ligand>
</feature>
<accession>A0A1F6M9Q5</accession>
<dbReference type="InterPro" id="IPR029033">
    <property type="entry name" value="His_PPase_superfam"/>
</dbReference>
<reference evidence="3 4" key="1">
    <citation type="journal article" date="2016" name="Nat. Commun.">
        <title>Thousands of microbial genomes shed light on interconnected biogeochemical processes in an aquifer system.</title>
        <authorList>
            <person name="Anantharaman K."/>
            <person name="Brown C.T."/>
            <person name="Hug L.A."/>
            <person name="Sharon I."/>
            <person name="Castelle C.J."/>
            <person name="Probst A.J."/>
            <person name="Thomas B.C."/>
            <person name="Singh A."/>
            <person name="Wilkins M.J."/>
            <person name="Karaoz U."/>
            <person name="Brodie E.L."/>
            <person name="Williams K.H."/>
            <person name="Hubbard S.S."/>
            <person name="Banfield J.F."/>
        </authorList>
    </citation>
    <scope>NUCLEOTIDE SEQUENCE [LARGE SCALE GENOMIC DNA]</scope>
</reference>
<dbReference type="PIRSF" id="PIRSF000709">
    <property type="entry name" value="6PFK_2-Ptase"/>
    <property type="match status" value="1"/>
</dbReference>
<gene>
    <name evidence="3" type="ORF">A3D53_03605</name>
</gene>
<dbReference type="GO" id="GO:0016791">
    <property type="term" value="F:phosphatase activity"/>
    <property type="evidence" value="ECO:0007669"/>
    <property type="project" value="TreeGrafter"/>
</dbReference>
<evidence type="ECO:0000313" key="4">
    <source>
        <dbReference type="Proteomes" id="UP000176413"/>
    </source>
</evidence>
<dbReference type="GO" id="GO:0005737">
    <property type="term" value="C:cytoplasm"/>
    <property type="evidence" value="ECO:0007669"/>
    <property type="project" value="TreeGrafter"/>
</dbReference>
<organism evidence="3 4">
    <name type="scientific">Candidatus Magasanikbacteria bacterium RIFCSPHIGHO2_02_FULL_45_10</name>
    <dbReference type="NCBI Taxonomy" id="1798679"/>
    <lineage>
        <taxon>Bacteria</taxon>
        <taxon>Candidatus Magasanikiibacteriota</taxon>
    </lineage>
</organism>
<dbReference type="Gene3D" id="3.40.50.1240">
    <property type="entry name" value="Phosphoglycerate mutase-like"/>
    <property type="match status" value="1"/>
</dbReference>
<feature type="active site" description="Tele-phosphohistidine intermediate" evidence="1">
    <location>
        <position position="7"/>
    </location>
</feature>
<comment type="caution">
    <text evidence="3">The sequence shown here is derived from an EMBL/GenBank/DDBJ whole genome shotgun (WGS) entry which is preliminary data.</text>
</comment>
<proteinExistence type="predicted"/>
<evidence type="ECO:0008006" key="5">
    <source>
        <dbReference type="Google" id="ProtNLM"/>
    </source>
</evidence>
<dbReference type="AlphaFoldDB" id="A0A1F6M9Q5"/>
<feature type="binding site" evidence="2">
    <location>
        <begin position="6"/>
        <end position="13"/>
    </location>
    <ligand>
        <name>substrate</name>
    </ligand>
</feature>